<accession>B8C7B3</accession>
<evidence type="ECO:0000256" key="1">
    <source>
        <dbReference type="ARBA" id="ARBA00008296"/>
    </source>
</evidence>
<dbReference type="Proteomes" id="UP000001449">
    <property type="component" value="Chromosome 8"/>
</dbReference>
<evidence type="ECO:0000256" key="3">
    <source>
        <dbReference type="SAM" id="MobiDB-lite"/>
    </source>
</evidence>
<proteinExistence type="inferred from homology"/>
<dbReference type="PANTHER" id="PTHR21680">
    <property type="entry name" value="COILED-COIL DOMAIN-CONTAINING PROTEIN 124"/>
    <property type="match status" value="1"/>
</dbReference>
<evidence type="ECO:0000313" key="6">
    <source>
        <dbReference type="EMBL" id="EED90948.1"/>
    </source>
</evidence>
<dbReference type="RefSeq" id="XP_002292097.1">
    <property type="nucleotide sequence ID" value="XM_002292061.1"/>
</dbReference>
<dbReference type="GO" id="GO:0006366">
    <property type="term" value="P:transcription by RNA polymerase II"/>
    <property type="evidence" value="ECO:0000318"/>
    <property type="project" value="GO_Central"/>
</dbReference>
<dbReference type="eggNOG" id="KOG3223">
    <property type="taxonomic scope" value="Eukaryota"/>
</dbReference>
<evidence type="ECO:0008006" key="8">
    <source>
        <dbReference type="Google" id="ProtNLM"/>
    </source>
</evidence>
<dbReference type="GeneID" id="7449855"/>
<evidence type="ECO:0000256" key="2">
    <source>
        <dbReference type="ARBA" id="ARBA00023054"/>
    </source>
</evidence>
<comment type="similarity">
    <text evidence="1">Belongs to the CCDC124 family.</text>
</comment>
<dbReference type="Pfam" id="PF22048">
    <property type="entry name" value="LSO1_2-like"/>
    <property type="match status" value="1"/>
</dbReference>
<gene>
    <name evidence="6" type="ORF">THAPSDRAFT_7714</name>
</gene>
<organism evidence="6 7">
    <name type="scientific">Thalassiosira pseudonana</name>
    <name type="common">Marine diatom</name>
    <name type="synonym">Cyclotella nana</name>
    <dbReference type="NCBI Taxonomy" id="35128"/>
    <lineage>
        <taxon>Eukaryota</taxon>
        <taxon>Sar</taxon>
        <taxon>Stramenopiles</taxon>
        <taxon>Ochrophyta</taxon>
        <taxon>Bacillariophyta</taxon>
        <taxon>Coscinodiscophyceae</taxon>
        <taxon>Thalassiosirophycidae</taxon>
        <taxon>Thalassiosirales</taxon>
        <taxon>Thalassiosiraceae</taxon>
        <taxon>Thalassiosira</taxon>
    </lineage>
</organism>
<feature type="compositionally biased region" description="Basic and acidic residues" evidence="3">
    <location>
        <begin position="115"/>
        <end position="150"/>
    </location>
</feature>
<dbReference type="InterPro" id="IPR010422">
    <property type="entry name" value="Ccdc124/Oxs1"/>
</dbReference>
<feature type="compositionally biased region" description="Low complexity" evidence="3">
    <location>
        <begin position="1"/>
        <end position="12"/>
    </location>
</feature>
<feature type="compositionally biased region" description="Basic and acidic residues" evidence="3">
    <location>
        <begin position="13"/>
        <end position="32"/>
    </location>
</feature>
<keyword evidence="7" id="KW-1185">Reference proteome</keyword>
<sequence length="265" mass="28264">MARGPNQKAVAANEKKAANQALKDAEATRKAEAANAAEWKKGSNARAASKAEDAAAKADEAARKKREVAELLAAEEAAAGTGKPIKSKFGAASNGKGKKKGNDLSLLEDALVSGAEKKQKEAKKMERIKKEKEQELALERERKAKEEQAMKDPLMANTDAMLGIVDGGEGVDDSIAVGRAANVASMQDVQASGLDSAISALSISGGGGGDDRHPEKRMKAAYKAYEEKLMPEMKAQYPGLKRQQYLDKIFGLWKKSPENPLNQQG</sequence>
<dbReference type="PaxDb" id="35128-Thaps7714"/>
<evidence type="ECO:0000313" key="7">
    <source>
        <dbReference type="Proteomes" id="UP000001449"/>
    </source>
</evidence>
<dbReference type="AlphaFoldDB" id="B8C7B3"/>
<dbReference type="PANTHER" id="PTHR21680:SF0">
    <property type="entry name" value="COILED-COIL DOMAIN-CONTAINING PROTEIN 124"/>
    <property type="match status" value="1"/>
</dbReference>
<dbReference type="OMA" id="FEERMMP"/>
<dbReference type="InParanoid" id="B8C7B3"/>
<name>B8C7B3_THAPS</name>
<protein>
    <recommendedName>
        <fullName evidence="8">HMG box domain-containing protein</fullName>
    </recommendedName>
</protein>
<dbReference type="Pfam" id="PF06244">
    <property type="entry name" value="Ccdc124"/>
    <property type="match status" value="1"/>
</dbReference>
<dbReference type="GO" id="GO:0003713">
    <property type="term" value="F:transcription coactivator activity"/>
    <property type="evidence" value="ECO:0000318"/>
    <property type="project" value="GO_Central"/>
</dbReference>
<evidence type="ECO:0000259" key="4">
    <source>
        <dbReference type="Pfam" id="PF06244"/>
    </source>
</evidence>
<dbReference type="EMBL" id="CM000644">
    <property type="protein sequence ID" value="EED90948.1"/>
    <property type="molecule type" value="Genomic_DNA"/>
</dbReference>
<dbReference type="GO" id="GO:0005634">
    <property type="term" value="C:nucleus"/>
    <property type="evidence" value="ECO:0000318"/>
    <property type="project" value="GO_Central"/>
</dbReference>
<dbReference type="HOGENOM" id="CLU_069723_1_1_1"/>
<feature type="region of interest" description="Disordered" evidence="3">
    <location>
        <begin position="1"/>
        <end position="61"/>
    </location>
</feature>
<evidence type="ECO:0000259" key="5">
    <source>
        <dbReference type="Pfam" id="PF22048"/>
    </source>
</evidence>
<feature type="region of interest" description="Disordered" evidence="3">
    <location>
        <begin position="76"/>
        <end position="154"/>
    </location>
</feature>
<dbReference type="InterPro" id="IPR054413">
    <property type="entry name" value="LSO1/2"/>
</dbReference>
<dbReference type="KEGG" id="tps:THAPSDRAFT_7714"/>
<feature type="domain" description="Coiled-coil" evidence="4">
    <location>
        <begin position="186"/>
        <end position="263"/>
    </location>
</feature>
<dbReference type="InterPro" id="IPR054414">
    <property type="entry name" value="Ccdc124/Oxs1_C"/>
</dbReference>
<reference evidence="6 7" key="2">
    <citation type="journal article" date="2008" name="Nature">
        <title>The Phaeodactylum genome reveals the evolutionary history of diatom genomes.</title>
        <authorList>
            <person name="Bowler C."/>
            <person name="Allen A.E."/>
            <person name="Badger J.H."/>
            <person name="Grimwood J."/>
            <person name="Jabbari K."/>
            <person name="Kuo A."/>
            <person name="Maheswari U."/>
            <person name="Martens C."/>
            <person name="Maumus F."/>
            <person name="Otillar R.P."/>
            <person name="Rayko E."/>
            <person name="Salamov A."/>
            <person name="Vandepoele K."/>
            <person name="Beszteri B."/>
            <person name="Gruber A."/>
            <person name="Heijde M."/>
            <person name="Katinka M."/>
            <person name="Mock T."/>
            <person name="Valentin K."/>
            <person name="Verret F."/>
            <person name="Berges J.A."/>
            <person name="Brownlee C."/>
            <person name="Cadoret J.P."/>
            <person name="Chiovitti A."/>
            <person name="Choi C.J."/>
            <person name="Coesel S."/>
            <person name="De Martino A."/>
            <person name="Detter J.C."/>
            <person name="Durkin C."/>
            <person name="Falciatore A."/>
            <person name="Fournet J."/>
            <person name="Haruta M."/>
            <person name="Huysman M.J."/>
            <person name="Jenkins B.D."/>
            <person name="Jiroutova K."/>
            <person name="Jorgensen R.E."/>
            <person name="Joubert Y."/>
            <person name="Kaplan A."/>
            <person name="Kroger N."/>
            <person name="Kroth P.G."/>
            <person name="La Roche J."/>
            <person name="Lindquist E."/>
            <person name="Lommer M."/>
            <person name="Martin-Jezequel V."/>
            <person name="Lopez P.J."/>
            <person name="Lucas S."/>
            <person name="Mangogna M."/>
            <person name="McGinnis K."/>
            <person name="Medlin L.K."/>
            <person name="Montsant A."/>
            <person name="Oudot-Le Secq M.P."/>
            <person name="Napoli C."/>
            <person name="Obornik M."/>
            <person name="Parker M.S."/>
            <person name="Petit J.L."/>
            <person name="Porcel B.M."/>
            <person name="Poulsen N."/>
            <person name="Robison M."/>
            <person name="Rychlewski L."/>
            <person name="Rynearson T.A."/>
            <person name="Schmutz J."/>
            <person name="Shapiro H."/>
            <person name="Siaut M."/>
            <person name="Stanley M."/>
            <person name="Sussman M.R."/>
            <person name="Taylor A.R."/>
            <person name="Vardi A."/>
            <person name="von Dassow P."/>
            <person name="Vyverman W."/>
            <person name="Willis A."/>
            <person name="Wyrwicz L.S."/>
            <person name="Rokhsar D.S."/>
            <person name="Weissenbach J."/>
            <person name="Armbrust E.V."/>
            <person name="Green B.R."/>
            <person name="Van de Peer Y."/>
            <person name="Grigoriev I.V."/>
        </authorList>
    </citation>
    <scope>NUCLEOTIDE SEQUENCE [LARGE SCALE GENOMIC DNA]</scope>
    <source>
        <strain evidence="6 7">CCMP1335</strain>
    </source>
</reference>
<feature type="compositionally biased region" description="Basic and acidic residues" evidence="3">
    <location>
        <begin position="49"/>
        <end position="61"/>
    </location>
</feature>
<keyword evidence="2" id="KW-0175">Coiled coil</keyword>
<feature type="domain" description="LSO1/LSO2" evidence="5">
    <location>
        <begin position="7"/>
        <end position="76"/>
    </location>
</feature>
<reference evidence="6 7" key="1">
    <citation type="journal article" date="2004" name="Science">
        <title>The genome of the diatom Thalassiosira pseudonana: ecology, evolution, and metabolism.</title>
        <authorList>
            <person name="Armbrust E.V."/>
            <person name="Berges J.A."/>
            <person name="Bowler C."/>
            <person name="Green B.R."/>
            <person name="Martinez D."/>
            <person name="Putnam N.H."/>
            <person name="Zhou S."/>
            <person name="Allen A.E."/>
            <person name="Apt K.E."/>
            <person name="Bechner M."/>
            <person name="Brzezinski M.A."/>
            <person name="Chaal B.K."/>
            <person name="Chiovitti A."/>
            <person name="Davis A.K."/>
            <person name="Demarest M.S."/>
            <person name="Detter J.C."/>
            <person name="Glavina T."/>
            <person name="Goodstein D."/>
            <person name="Hadi M.Z."/>
            <person name="Hellsten U."/>
            <person name="Hildebrand M."/>
            <person name="Jenkins B.D."/>
            <person name="Jurka J."/>
            <person name="Kapitonov V.V."/>
            <person name="Kroger N."/>
            <person name="Lau W.W."/>
            <person name="Lane T.W."/>
            <person name="Larimer F.W."/>
            <person name="Lippmeier J.C."/>
            <person name="Lucas S."/>
            <person name="Medina M."/>
            <person name="Montsant A."/>
            <person name="Obornik M."/>
            <person name="Parker M.S."/>
            <person name="Palenik B."/>
            <person name="Pazour G.J."/>
            <person name="Richardson P.M."/>
            <person name="Rynearson T.A."/>
            <person name="Saito M.A."/>
            <person name="Schwartz D.C."/>
            <person name="Thamatrakoln K."/>
            <person name="Valentin K."/>
            <person name="Vardi A."/>
            <person name="Wilkerson F.P."/>
            <person name="Rokhsar D.S."/>
        </authorList>
    </citation>
    <scope>NUCLEOTIDE SEQUENCE [LARGE SCALE GENOMIC DNA]</scope>
    <source>
        <strain evidence="6 7">CCMP1335</strain>
    </source>
</reference>
<dbReference type="STRING" id="35128.B8C7B3"/>